<protein>
    <submittedName>
        <fullName evidence="1">Uncharacterized protein</fullName>
    </submittedName>
</protein>
<evidence type="ECO:0000313" key="1">
    <source>
        <dbReference type="EMBL" id="QHT95944.1"/>
    </source>
</evidence>
<organism evidence="1">
    <name type="scientific">viral metagenome</name>
    <dbReference type="NCBI Taxonomy" id="1070528"/>
    <lineage>
        <taxon>unclassified sequences</taxon>
        <taxon>metagenomes</taxon>
        <taxon>organismal metagenomes</taxon>
    </lineage>
</organism>
<dbReference type="AlphaFoldDB" id="A0A6C0IRT5"/>
<proteinExistence type="predicted"/>
<name>A0A6C0IRT5_9ZZZZ</name>
<accession>A0A6C0IRT5</accession>
<dbReference type="EMBL" id="MN740248">
    <property type="protein sequence ID" value="QHT95944.1"/>
    <property type="molecule type" value="Genomic_DNA"/>
</dbReference>
<sequence length="369" mass="43909">MNSKLLTLIGVYLFVILTNDWGTYFPNYTFSISISNMIEKFNYKIAHITKQYEFNCLNLMKDLYDIQHQTQYKLQEQTIIKEKQSMNSIIMSGTKSLLIPTYVNIAETLYFTMDTFVSYFINNQHTNQNNYELIQFNNDAYMLSNIYCLNTFHLHIEDRTMPDNDSGIQLILIGDKLDYYLMLQWVDQNIQLLKNNANSNSNMITSIHERLTMLHNIVEQLYILVHYSFTKSMNNTIKSDILYKEYIRIYLDDVVNQLDRMLVDLQKFFPIQEKQKRKMLELTKEKYILQELDYNITLIESDGNYQYSYLNLYLHYIETFVASTTKKATHILITPFSIAMNELVFSKNGLFSIFAILWIIKYLIRRCLL</sequence>
<reference evidence="1" key="1">
    <citation type="journal article" date="2020" name="Nature">
        <title>Giant virus diversity and host interactions through global metagenomics.</title>
        <authorList>
            <person name="Schulz F."/>
            <person name="Roux S."/>
            <person name="Paez-Espino D."/>
            <person name="Jungbluth S."/>
            <person name="Walsh D.A."/>
            <person name="Denef V.J."/>
            <person name="McMahon K.D."/>
            <person name="Konstantinidis K.T."/>
            <person name="Eloe-Fadrosh E.A."/>
            <person name="Kyrpides N.C."/>
            <person name="Woyke T."/>
        </authorList>
    </citation>
    <scope>NUCLEOTIDE SEQUENCE</scope>
    <source>
        <strain evidence="1">GVMAG-M-3300024301-20</strain>
    </source>
</reference>